<evidence type="ECO:0000313" key="1">
    <source>
        <dbReference type="EMBL" id="EEG54361.1"/>
    </source>
</evidence>
<dbReference type="HOGENOM" id="CLU_2245176_0_0_9"/>
<reference evidence="1 2" key="1">
    <citation type="submission" date="2009-02" db="EMBL/GenBank/DDBJ databases">
        <title>Draft genome sequence of Clostridium asparagiforme (DSM 15981).</title>
        <authorList>
            <person name="Sudarsanam P."/>
            <person name="Ley R."/>
            <person name="Guruge J."/>
            <person name="Turnbaugh P.J."/>
            <person name="Mahowald M."/>
            <person name="Liep D."/>
            <person name="Gordon J."/>
        </authorList>
    </citation>
    <scope>NUCLEOTIDE SEQUENCE [LARGE SCALE GENOMIC DNA]</scope>
    <source>
        <strain evidence="1 2">DSM 15981</strain>
    </source>
</reference>
<protein>
    <submittedName>
        <fullName evidence="1">Uncharacterized protein</fullName>
    </submittedName>
</protein>
<gene>
    <name evidence="1" type="ORF">CLOSTASPAR_03553</name>
</gene>
<dbReference type="Proteomes" id="UP000004756">
    <property type="component" value="Unassembled WGS sequence"/>
</dbReference>
<sequence>MRVLFEHEAIGHILTAFTLPLPLDVFHIVHGAFNPLRQTEVSHLLALFIGQGNLFFLLSRQPLIDVEALGSIAITADVVLKFQFAQCKTPFLNECPDAQGTPGH</sequence>
<dbReference type="AlphaFoldDB" id="C0D2R4"/>
<dbReference type="EMBL" id="ACCJ01000274">
    <property type="protein sequence ID" value="EEG54361.1"/>
    <property type="molecule type" value="Genomic_DNA"/>
</dbReference>
<organism evidence="1 2">
    <name type="scientific">[Clostridium] asparagiforme DSM 15981</name>
    <dbReference type="NCBI Taxonomy" id="518636"/>
    <lineage>
        <taxon>Bacteria</taxon>
        <taxon>Bacillati</taxon>
        <taxon>Bacillota</taxon>
        <taxon>Clostridia</taxon>
        <taxon>Lachnospirales</taxon>
        <taxon>Lachnospiraceae</taxon>
        <taxon>Enterocloster</taxon>
    </lineage>
</organism>
<accession>C0D2R4</accession>
<name>C0D2R4_9FIRM</name>
<evidence type="ECO:0000313" key="2">
    <source>
        <dbReference type="Proteomes" id="UP000004756"/>
    </source>
</evidence>
<comment type="caution">
    <text evidence="1">The sequence shown here is derived from an EMBL/GenBank/DDBJ whole genome shotgun (WGS) entry which is preliminary data.</text>
</comment>
<proteinExistence type="predicted"/>
<keyword evidence="2" id="KW-1185">Reference proteome</keyword>